<evidence type="ECO:0000313" key="2">
    <source>
        <dbReference type="Proteomes" id="UP000272464"/>
    </source>
</evidence>
<organism evidence="1 2">
    <name type="scientific">Paenibacillus zeisoli</name>
    <dbReference type="NCBI Taxonomy" id="2496267"/>
    <lineage>
        <taxon>Bacteria</taxon>
        <taxon>Bacillati</taxon>
        <taxon>Bacillota</taxon>
        <taxon>Bacilli</taxon>
        <taxon>Bacillales</taxon>
        <taxon>Paenibacillaceae</taxon>
        <taxon>Paenibacillus</taxon>
    </lineage>
</organism>
<proteinExistence type="predicted"/>
<comment type="caution">
    <text evidence="1">The sequence shown here is derived from an EMBL/GenBank/DDBJ whole genome shotgun (WGS) entry which is preliminary data.</text>
</comment>
<reference evidence="1 2" key="1">
    <citation type="submission" date="2018-12" db="EMBL/GenBank/DDBJ databases">
        <authorList>
            <person name="Sun L."/>
            <person name="Chen Z."/>
        </authorList>
    </citation>
    <scope>NUCLEOTIDE SEQUENCE [LARGE SCALE GENOMIC DNA]</scope>
    <source>
        <strain evidence="1 2">3-5-3</strain>
    </source>
</reference>
<evidence type="ECO:0000313" key="1">
    <source>
        <dbReference type="EMBL" id="RUT31992.1"/>
    </source>
</evidence>
<dbReference type="EMBL" id="RZNX01000003">
    <property type="protein sequence ID" value="RUT31992.1"/>
    <property type="molecule type" value="Genomic_DNA"/>
</dbReference>
<accession>A0A3S1BTA6</accession>
<dbReference type="AlphaFoldDB" id="A0A3S1BTA6"/>
<dbReference type="OrthoDB" id="9772095at2"/>
<name>A0A3S1BTA6_9BACL</name>
<gene>
    <name evidence="1" type="ORF">EJP77_10865</name>
</gene>
<sequence length="295" mass="31985">MLVCGTFLGTGGKPAAAADSYNAFRNASVKGPLIAGLGEGNTWVPQGLALVPSKDWVITSHYRGQENSWQVSGIVITSTTTNKRIKTLYLYDNPIIPHMGNVGGLAVSKNHLWIVSGFTIYKIPLSTLSEKKDNSRVMMTGYEVNHKASYAAYSDGVLWVGEYMDGKDSGKTTCDAGPNGRLYGYKLNSSDDLSAKPKASYTRATPDRIQGLAISKDYIVYSQSCGRDVSSKLLFYPGSNPAKKLRSVTLPPMAEGISFSGSVLYTLFESGASKYKGSPYPLKNIYLINTKKLKI</sequence>
<keyword evidence="2" id="KW-1185">Reference proteome</keyword>
<protein>
    <submittedName>
        <fullName evidence="1">Uncharacterized protein</fullName>
    </submittedName>
</protein>
<dbReference type="Proteomes" id="UP000272464">
    <property type="component" value="Unassembled WGS sequence"/>
</dbReference>
<dbReference type="SUPFAM" id="SSF63825">
    <property type="entry name" value="YWTD domain"/>
    <property type="match status" value="1"/>
</dbReference>